<comment type="caution">
    <text evidence="2">The sequence shown here is derived from an EMBL/GenBank/DDBJ whole genome shotgun (WGS) entry which is preliminary data.</text>
</comment>
<feature type="transmembrane region" description="Helical" evidence="1">
    <location>
        <begin position="236"/>
        <end position="256"/>
    </location>
</feature>
<accession>A0A1F4VCB4</accession>
<dbReference type="InterPro" id="IPR036457">
    <property type="entry name" value="PPM-type-like_dom_sf"/>
</dbReference>
<dbReference type="Proteomes" id="UP000176504">
    <property type="component" value="Unassembled WGS sequence"/>
</dbReference>
<evidence type="ECO:0000313" key="2">
    <source>
        <dbReference type="EMBL" id="OGC54814.1"/>
    </source>
</evidence>
<evidence type="ECO:0000313" key="3">
    <source>
        <dbReference type="Proteomes" id="UP000176504"/>
    </source>
</evidence>
<dbReference type="Gene3D" id="2.120.10.30">
    <property type="entry name" value="TolB, C-terminal domain"/>
    <property type="match status" value="1"/>
</dbReference>
<reference evidence="2 3" key="1">
    <citation type="journal article" date="2016" name="Nat. Commun.">
        <title>Thousands of microbial genomes shed light on interconnected biogeochemical processes in an aquifer system.</title>
        <authorList>
            <person name="Anantharaman K."/>
            <person name="Brown C.T."/>
            <person name="Hug L.A."/>
            <person name="Sharon I."/>
            <person name="Castelle C.J."/>
            <person name="Probst A.J."/>
            <person name="Thomas B.C."/>
            <person name="Singh A."/>
            <person name="Wilkins M.J."/>
            <person name="Karaoz U."/>
            <person name="Brodie E.L."/>
            <person name="Williams K.H."/>
            <person name="Hubbard S.S."/>
            <person name="Banfield J.F."/>
        </authorList>
    </citation>
    <scope>NUCLEOTIDE SEQUENCE [LARGE SCALE GENOMIC DNA]</scope>
</reference>
<protein>
    <submittedName>
        <fullName evidence="2">Uncharacterized protein</fullName>
    </submittedName>
</protein>
<organism evidence="2 3">
    <name type="scientific">candidate division WWE3 bacterium RIFCSPLOWO2_01_FULL_41_18</name>
    <dbReference type="NCBI Taxonomy" id="1802625"/>
    <lineage>
        <taxon>Bacteria</taxon>
        <taxon>Katanobacteria</taxon>
    </lineage>
</organism>
<keyword evidence="1" id="KW-0812">Transmembrane</keyword>
<dbReference type="SUPFAM" id="SSF81606">
    <property type="entry name" value="PP2C-like"/>
    <property type="match status" value="1"/>
</dbReference>
<proteinExistence type="predicted"/>
<gene>
    <name evidence="2" type="ORF">A3A78_05055</name>
</gene>
<dbReference type="AlphaFoldDB" id="A0A1F4VCB4"/>
<keyword evidence="1" id="KW-0472">Membrane</keyword>
<keyword evidence="1" id="KW-1133">Transmembrane helix</keyword>
<name>A0A1F4VCB4_UNCKA</name>
<dbReference type="SUPFAM" id="SSF63829">
    <property type="entry name" value="Calcium-dependent phosphotriesterase"/>
    <property type="match status" value="1"/>
</dbReference>
<evidence type="ECO:0000256" key="1">
    <source>
        <dbReference type="SAM" id="Phobius"/>
    </source>
</evidence>
<dbReference type="InterPro" id="IPR011042">
    <property type="entry name" value="6-blade_b-propeller_TolB-like"/>
</dbReference>
<sequence length="585" mass="63297">MQGKFTVKVQKIGGVKPGDSHSFSVPLVVEPEDEVSIRRGLLYSTVEVISSTSFDPNLVVKVITDTLQNEYFNNPEGTPLQCLEKCVTSIRDRVFTLLSDPKVINVGVIEFNTVISVLWGSVLYVVQYGDGCSYLVREGKIKPINTSSEGNFSVASGVVKDGDIVILGSKGFCEKYSPETLIGASPSVVSGSDAAAVFLKFYAVKTDAASPLDIRDPLYEKIKVRRGNGTEAKRKILAVFAVVLAVLLFISVAYAFRRNRAQVKSESIASVVESGRNALEEADKLLGTDDEKARNILKEGKKALEEAQKKFSSKEIDGLISEANVKLEQVDKIRKIEDRVFYDLKIDDKEGNPSEISVSGSGSAFVVDKDKSKFYRLSFLSSPQVSVVESTQAATPKYLSSVESGVAFVGADAFYAYDSGSNKISKTGGSLPASFGEIKAFGSYLGNLYVVHGGKILKNGTSWVEDQALSDTVSMAIDGSIYVLTKGGSVLKYTSGEKENFNVRGLEGGFKEPVTVYTTADLSNLYVLDRGGKRVAVFGKDGSLKAQYVLSGDSQAWDDLKSLSVSVDEKTILVLSSSKIYKIEL</sequence>
<dbReference type="EMBL" id="MEVI01000004">
    <property type="protein sequence ID" value="OGC54814.1"/>
    <property type="molecule type" value="Genomic_DNA"/>
</dbReference>